<evidence type="ECO:0000313" key="2">
    <source>
        <dbReference type="EMBL" id="KAA1079146.1"/>
    </source>
</evidence>
<proteinExistence type="predicted"/>
<organism evidence="2 3">
    <name type="scientific">Puccinia graminis f. sp. tritici</name>
    <dbReference type="NCBI Taxonomy" id="56615"/>
    <lineage>
        <taxon>Eukaryota</taxon>
        <taxon>Fungi</taxon>
        <taxon>Dikarya</taxon>
        <taxon>Basidiomycota</taxon>
        <taxon>Pucciniomycotina</taxon>
        <taxon>Pucciniomycetes</taxon>
        <taxon>Pucciniales</taxon>
        <taxon>Pucciniaceae</taxon>
        <taxon>Puccinia</taxon>
    </lineage>
</organism>
<reference evidence="2 3" key="1">
    <citation type="submission" date="2019-05" db="EMBL/GenBank/DDBJ databases">
        <title>Emergence of the Ug99 lineage of the wheat stem rust pathogen through somatic hybridization.</title>
        <authorList>
            <person name="Li F."/>
            <person name="Upadhyaya N.M."/>
            <person name="Sperschneider J."/>
            <person name="Matny O."/>
            <person name="Nguyen-Phuc H."/>
            <person name="Mago R."/>
            <person name="Raley C."/>
            <person name="Miller M.E."/>
            <person name="Silverstein K.A.T."/>
            <person name="Henningsen E."/>
            <person name="Hirsch C.D."/>
            <person name="Visser B."/>
            <person name="Pretorius Z.A."/>
            <person name="Steffenson B.J."/>
            <person name="Schwessinger B."/>
            <person name="Dodds P.N."/>
            <person name="Figueroa M."/>
        </authorList>
    </citation>
    <scope>NUCLEOTIDE SEQUENCE [LARGE SCALE GENOMIC DNA]</scope>
    <source>
        <strain evidence="2">21-0</strain>
    </source>
</reference>
<evidence type="ECO:0000313" key="3">
    <source>
        <dbReference type="Proteomes" id="UP000324748"/>
    </source>
</evidence>
<keyword evidence="3" id="KW-1185">Reference proteome</keyword>
<dbReference type="EMBL" id="VSWC01000132">
    <property type="protein sequence ID" value="KAA1079146.1"/>
    <property type="molecule type" value="Genomic_DNA"/>
</dbReference>
<feature type="region of interest" description="Disordered" evidence="1">
    <location>
        <begin position="1"/>
        <end position="61"/>
    </location>
</feature>
<dbReference type="Proteomes" id="UP000324748">
    <property type="component" value="Unassembled WGS sequence"/>
</dbReference>
<sequence length="61" mass="6682">MARTGPQLQDQQKVTSVPLSSLQGPKPAEQPPEEAQTTERPTVSTLTPRRLTPSQLTTHHP</sequence>
<feature type="compositionally biased region" description="Polar residues" evidence="1">
    <location>
        <begin position="1"/>
        <end position="23"/>
    </location>
</feature>
<protein>
    <submittedName>
        <fullName evidence="2">Uncharacterized protein</fullName>
    </submittedName>
</protein>
<dbReference type="AlphaFoldDB" id="A0A5B0MSY0"/>
<name>A0A5B0MSY0_PUCGR</name>
<feature type="compositionally biased region" description="Polar residues" evidence="1">
    <location>
        <begin position="43"/>
        <end position="61"/>
    </location>
</feature>
<gene>
    <name evidence="2" type="ORF">PGT21_001383</name>
</gene>
<evidence type="ECO:0000256" key="1">
    <source>
        <dbReference type="SAM" id="MobiDB-lite"/>
    </source>
</evidence>
<feature type="compositionally biased region" description="Low complexity" evidence="1">
    <location>
        <begin position="33"/>
        <end position="42"/>
    </location>
</feature>
<accession>A0A5B0MSY0</accession>
<comment type="caution">
    <text evidence="2">The sequence shown here is derived from an EMBL/GenBank/DDBJ whole genome shotgun (WGS) entry which is preliminary data.</text>
</comment>